<evidence type="ECO:0000313" key="2">
    <source>
        <dbReference type="EMBL" id="KAK8389811.1"/>
    </source>
</evidence>
<reference evidence="2 3" key="1">
    <citation type="submission" date="2023-03" db="EMBL/GenBank/DDBJ databases">
        <title>High-quality genome of Scylla paramamosain provides insights in environmental adaptation.</title>
        <authorList>
            <person name="Zhang L."/>
        </authorList>
    </citation>
    <scope>NUCLEOTIDE SEQUENCE [LARGE SCALE GENOMIC DNA]</scope>
    <source>
        <strain evidence="2">LZ_2023a</strain>
        <tissue evidence="2">Muscle</tissue>
    </source>
</reference>
<name>A0AAW0TSZ4_SCYPA</name>
<keyword evidence="3" id="KW-1185">Reference proteome</keyword>
<feature type="region of interest" description="Disordered" evidence="1">
    <location>
        <begin position="73"/>
        <end position="93"/>
    </location>
</feature>
<proteinExistence type="predicted"/>
<evidence type="ECO:0000256" key="1">
    <source>
        <dbReference type="SAM" id="MobiDB-lite"/>
    </source>
</evidence>
<sequence length="147" mass="17318">MTSYTLDLWIFDDLDTSLSPLPRHVAQLVVVWSRLQEGDRERERIPPAYCFHYLPEMMASLATSLGSASSLMLGGRRKPEGRHEGMREGARKGRYQYRRRRRCVKGTRHQDKITSQRRLRALASSAEWKTNFQDRNNAKTKMHVWRR</sequence>
<accession>A0AAW0TSZ4</accession>
<dbReference type="AlphaFoldDB" id="A0AAW0TSZ4"/>
<comment type="caution">
    <text evidence="2">The sequence shown here is derived from an EMBL/GenBank/DDBJ whole genome shotgun (WGS) entry which is preliminary data.</text>
</comment>
<dbReference type="Proteomes" id="UP001487740">
    <property type="component" value="Unassembled WGS sequence"/>
</dbReference>
<protein>
    <submittedName>
        <fullName evidence="2">Uncharacterized protein</fullName>
    </submittedName>
</protein>
<feature type="compositionally biased region" description="Basic and acidic residues" evidence="1">
    <location>
        <begin position="77"/>
        <end position="91"/>
    </location>
</feature>
<dbReference type="EMBL" id="JARAKH010000027">
    <property type="protein sequence ID" value="KAK8389811.1"/>
    <property type="molecule type" value="Genomic_DNA"/>
</dbReference>
<evidence type="ECO:0000313" key="3">
    <source>
        <dbReference type="Proteomes" id="UP001487740"/>
    </source>
</evidence>
<gene>
    <name evidence="2" type="ORF">O3P69_009067</name>
</gene>
<organism evidence="2 3">
    <name type="scientific">Scylla paramamosain</name>
    <name type="common">Mud crab</name>
    <dbReference type="NCBI Taxonomy" id="85552"/>
    <lineage>
        <taxon>Eukaryota</taxon>
        <taxon>Metazoa</taxon>
        <taxon>Ecdysozoa</taxon>
        <taxon>Arthropoda</taxon>
        <taxon>Crustacea</taxon>
        <taxon>Multicrustacea</taxon>
        <taxon>Malacostraca</taxon>
        <taxon>Eumalacostraca</taxon>
        <taxon>Eucarida</taxon>
        <taxon>Decapoda</taxon>
        <taxon>Pleocyemata</taxon>
        <taxon>Brachyura</taxon>
        <taxon>Eubrachyura</taxon>
        <taxon>Portunoidea</taxon>
        <taxon>Portunidae</taxon>
        <taxon>Portuninae</taxon>
        <taxon>Scylla</taxon>
    </lineage>
</organism>